<dbReference type="OrthoDB" id="9773508at2"/>
<dbReference type="GO" id="GO:0015833">
    <property type="term" value="P:peptide transport"/>
    <property type="evidence" value="ECO:0007669"/>
    <property type="project" value="TreeGrafter"/>
</dbReference>
<dbReference type="EMBL" id="RAQU01000127">
    <property type="protein sequence ID" value="RKK02780.1"/>
    <property type="molecule type" value="Genomic_DNA"/>
</dbReference>
<dbReference type="Proteomes" id="UP000278036">
    <property type="component" value="Unassembled WGS sequence"/>
</dbReference>
<dbReference type="PANTHER" id="PTHR30290:SF37">
    <property type="entry name" value="NICKEL-BINDING PERIPLASMIC PROTEIN"/>
    <property type="match status" value="1"/>
</dbReference>
<comment type="caution">
    <text evidence="4">The sequence shown here is derived from an EMBL/GenBank/DDBJ whole genome shotgun (WGS) entry which is preliminary data.</text>
</comment>
<organism evidence="4 7">
    <name type="scientific">Teichococcus wenyumeiae</name>
    <dbReference type="NCBI Taxonomy" id="2478470"/>
    <lineage>
        <taxon>Bacteria</taxon>
        <taxon>Pseudomonadati</taxon>
        <taxon>Pseudomonadota</taxon>
        <taxon>Alphaproteobacteria</taxon>
        <taxon>Acetobacterales</taxon>
        <taxon>Roseomonadaceae</taxon>
        <taxon>Roseomonas</taxon>
    </lineage>
</organism>
<evidence type="ECO:0000256" key="2">
    <source>
        <dbReference type="ARBA" id="ARBA00005695"/>
    </source>
</evidence>
<feature type="domain" description="Solute-binding protein family 5" evidence="3">
    <location>
        <begin position="67"/>
        <end position="434"/>
    </location>
</feature>
<gene>
    <name evidence="4" type="primary">nikA</name>
    <name evidence="4" type="ORF">D6Z83_18010</name>
    <name evidence="5" type="ORF">EBE87_25795</name>
</gene>
<dbReference type="RefSeq" id="WP_120639648.1">
    <property type="nucleotide sequence ID" value="NZ_RAQU01000127.1"/>
</dbReference>
<reference evidence="4 7" key="1">
    <citation type="submission" date="2018-09" db="EMBL/GenBank/DDBJ databases">
        <title>Roseomonas sp. nov., isolated from feces of Tibetan antelopes in the Qinghai-Tibet plateau, China.</title>
        <authorList>
            <person name="Tian Z."/>
        </authorList>
    </citation>
    <scope>NUCLEOTIDE SEQUENCE [LARGE SCALE GENOMIC DNA]</scope>
    <source>
        <strain evidence="5 6">Z23</strain>
        <strain evidence="4 7">Z24</strain>
    </source>
</reference>
<dbReference type="EMBL" id="RFLX01000057">
    <property type="protein sequence ID" value="RMI15430.1"/>
    <property type="molecule type" value="Genomic_DNA"/>
</dbReference>
<evidence type="ECO:0000256" key="1">
    <source>
        <dbReference type="ARBA" id="ARBA00004418"/>
    </source>
</evidence>
<dbReference type="InterPro" id="IPR039424">
    <property type="entry name" value="SBP_5"/>
</dbReference>
<dbReference type="GO" id="GO:0020037">
    <property type="term" value="F:heme binding"/>
    <property type="evidence" value="ECO:0007669"/>
    <property type="project" value="InterPro"/>
</dbReference>
<dbReference type="Pfam" id="PF00496">
    <property type="entry name" value="SBP_bac_5"/>
    <property type="match status" value="1"/>
</dbReference>
<dbReference type="GO" id="GO:0015675">
    <property type="term" value="P:nickel cation transport"/>
    <property type="evidence" value="ECO:0007669"/>
    <property type="project" value="InterPro"/>
</dbReference>
<dbReference type="CDD" id="cd08489">
    <property type="entry name" value="PBP2_NikA"/>
    <property type="match status" value="1"/>
</dbReference>
<accession>A0A3A9J9P4</accession>
<comment type="similarity">
    <text evidence="2">Belongs to the bacterial solute-binding protein 5 family.</text>
</comment>
<evidence type="ECO:0000313" key="4">
    <source>
        <dbReference type="EMBL" id="RKK02780.1"/>
    </source>
</evidence>
<dbReference type="SUPFAM" id="SSF53850">
    <property type="entry name" value="Periplasmic binding protein-like II"/>
    <property type="match status" value="1"/>
</dbReference>
<dbReference type="FunCoup" id="A0A3A9J9P4">
    <property type="interactions" value="155"/>
</dbReference>
<evidence type="ECO:0000259" key="3">
    <source>
        <dbReference type="Pfam" id="PF00496"/>
    </source>
</evidence>
<evidence type="ECO:0000313" key="7">
    <source>
        <dbReference type="Proteomes" id="UP000278036"/>
    </source>
</evidence>
<dbReference type="GO" id="GO:0016151">
    <property type="term" value="F:nickel cation binding"/>
    <property type="evidence" value="ECO:0007669"/>
    <property type="project" value="InterPro"/>
</dbReference>
<dbReference type="PANTHER" id="PTHR30290">
    <property type="entry name" value="PERIPLASMIC BINDING COMPONENT OF ABC TRANSPORTER"/>
    <property type="match status" value="1"/>
</dbReference>
<sequence>MLRRSLLGAATLAWTLPRVSRAAAPDSLVFSWPSNAGPLDPHGYGPNQMYAQAMLYEPLVRYGASGTIEPCLATRWALDESGRAWTFTLRPGVRFSDGTAFDAAAAKANIDILLRHRERHGWLELMSRIEAAEAPDPATLRLRLDQPYDPALFDLSLVRPLRFASPAVLLPGGSVSAPIGTGPWRLAESRRGERDVFLRREDYWGEKPALRQVVVKVVGDANTRALALEAGEIDLVYGADQLDADTFRRFAADARFTTAISPPMATRMLAINSGRAATDDLAVRRAIQQGIDRDALARHVLQGTEPAATSLFAPGMSKAAPGLMTLPFDPMAAVTVLEQAGWQLPPGGRVRQKQGAVLALDLCFSGGDALQKALAEAIQSDLGRIGIAARLLGADAATLQARQRSGDFGLVFTETWGPPYDPHAFLGAMRAPSHADWQAQRGLPMKAAIDRRITALLAATNATAREADEQWVLTTLHEQAVYFPISFLTNKQVHRKGLGEVPFGGTFDEIPFHHIRRG</sequence>
<evidence type="ECO:0000313" key="6">
    <source>
        <dbReference type="Proteomes" id="UP000274097"/>
    </source>
</evidence>
<dbReference type="InParanoid" id="A0A3A9J9P4"/>
<dbReference type="GO" id="GO:0030288">
    <property type="term" value="C:outer membrane-bounded periplasmic space"/>
    <property type="evidence" value="ECO:0007669"/>
    <property type="project" value="TreeGrafter"/>
</dbReference>
<dbReference type="InterPro" id="IPR011980">
    <property type="entry name" value="CntA-like"/>
</dbReference>
<keyword evidence="6" id="KW-1185">Reference proteome</keyword>
<name>A0A3A9J9P4_9PROT</name>
<dbReference type="Gene3D" id="3.10.105.10">
    <property type="entry name" value="Dipeptide-binding Protein, Domain 3"/>
    <property type="match status" value="1"/>
</dbReference>
<proteinExistence type="inferred from homology"/>
<dbReference type="InterPro" id="IPR000914">
    <property type="entry name" value="SBP_5_dom"/>
</dbReference>
<evidence type="ECO:0000313" key="5">
    <source>
        <dbReference type="EMBL" id="RMI15430.1"/>
    </source>
</evidence>
<dbReference type="GO" id="GO:1904680">
    <property type="term" value="F:peptide transmembrane transporter activity"/>
    <property type="evidence" value="ECO:0007669"/>
    <property type="project" value="TreeGrafter"/>
</dbReference>
<dbReference type="NCBIfam" id="TIGR02294">
    <property type="entry name" value="nickel_nikA"/>
    <property type="match status" value="1"/>
</dbReference>
<dbReference type="Gene3D" id="3.40.190.10">
    <property type="entry name" value="Periplasmic binding protein-like II"/>
    <property type="match status" value="1"/>
</dbReference>
<dbReference type="Proteomes" id="UP000274097">
    <property type="component" value="Unassembled WGS sequence"/>
</dbReference>
<comment type="subcellular location">
    <subcellularLocation>
        <location evidence="1">Periplasm</location>
    </subcellularLocation>
</comment>
<dbReference type="AlphaFoldDB" id="A0A3A9J9P4"/>
<protein>
    <submittedName>
        <fullName evidence="4">Nickel ABC transporter, nickel/metallophore periplasmic binding protein</fullName>
    </submittedName>
</protein>